<proteinExistence type="predicted"/>
<gene>
    <name evidence="1" type="ORF">EV44_g1962</name>
</gene>
<dbReference type="AlphaFoldDB" id="A0A0B1NXL4"/>
<dbReference type="Proteomes" id="UP000030854">
    <property type="component" value="Unassembled WGS sequence"/>
</dbReference>
<evidence type="ECO:0000313" key="2">
    <source>
        <dbReference type="Proteomes" id="UP000030854"/>
    </source>
</evidence>
<keyword evidence="2" id="KW-1185">Reference proteome</keyword>
<evidence type="ECO:0000313" key="1">
    <source>
        <dbReference type="EMBL" id="KHJ31137.1"/>
    </source>
</evidence>
<dbReference type="EMBL" id="JNVN01003221">
    <property type="protein sequence ID" value="KHJ31137.1"/>
    <property type="molecule type" value="Genomic_DNA"/>
</dbReference>
<organism evidence="1 2">
    <name type="scientific">Uncinula necator</name>
    <name type="common">Grape powdery mildew</name>
    <dbReference type="NCBI Taxonomy" id="52586"/>
    <lineage>
        <taxon>Eukaryota</taxon>
        <taxon>Fungi</taxon>
        <taxon>Dikarya</taxon>
        <taxon>Ascomycota</taxon>
        <taxon>Pezizomycotina</taxon>
        <taxon>Leotiomycetes</taxon>
        <taxon>Erysiphales</taxon>
        <taxon>Erysiphaceae</taxon>
        <taxon>Erysiphe</taxon>
    </lineage>
</organism>
<name>A0A0B1NXL4_UNCNE</name>
<reference evidence="1 2" key="1">
    <citation type="journal article" date="2014" name="BMC Genomics">
        <title>Adaptive genomic structural variation in the grape powdery mildew pathogen, Erysiphe necator.</title>
        <authorList>
            <person name="Jones L."/>
            <person name="Riaz S."/>
            <person name="Morales-Cruz A."/>
            <person name="Amrine K.C."/>
            <person name="McGuire B."/>
            <person name="Gubler W.D."/>
            <person name="Walker M.A."/>
            <person name="Cantu D."/>
        </authorList>
    </citation>
    <scope>NUCLEOTIDE SEQUENCE [LARGE SCALE GENOMIC DNA]</scope>
    <source>
        <strain evidence="2">c</strain>
    </source>
</reference>
<dbReference type="HOGENOM" id="CLU_1723677_0_0_1"/>
<comment type="caution">
    <text evidence="1">The sequence shown here is derived from an EMBL/GenBank/DDBJ whole genome shotgun (WGS) entry which is preliminary data.</text>
</comment>
<protein>
    <submittedName>
        <fullName evidence="1">Uncharacterized protein</fullName>
    </submittedName>
</protein>
<sequence length="152" mass="17617">MSIGKVSQAEWKSVRQIERLRAENKCLRCERQGCYARICPLLPVGGVAHEKDVPRPDKPLVNQNGRPLRAKWKTPDHIKKLQMECRCYRCERVNCCTKKCPLLPAVNPKFKRVNSTLVADTVKSREEINIKHEIEELKSQKKSNKINQIEQI</sequence>
<accession>A0A0B1NXL4</accession>